<dbReference type="AlphaFoldDB" id="A0A7Y9I1U0"/>
<keyword evidence="2" id="KW-0808">Transferase</keyword>
<dbReference type="Pfam" id="PF01636">
    <property type="entry name" value="APH"/>
    <property type="match status" value="1"/>
</dbReference>
<dbReference type="InterPro" id="IPR011009">
    <property type="entry name" value="Kinase-like_dom_sf"/>
</dbReference>
<evidence type="ECO:0000313" key="3">
    <source>
        <dbReference type="Proteomes" id="UP000569914"/>
    </source>
</evidence>
<organism evidence="2 3">
    <name type="scientific">Microlunatus parietis</name>
    <dbReference type="NCBI Taxonomy" id="682979"/>
    <lineage>
        <taxon>Bacteria</taxon>
        <taxon>Bacillati</taxon>
        <taxon>Actinomycetota</taxon>
        <taxon>Actinomycetes</taxon>
        <taxon>Propionibacteriales</taxon>
        <taxon>Propionibacteriaceae</taxon>
        <taxon>Microlunatus</taxon>
    </lineage>
</organism>
<keyword evidence="3" id="KW-1185">Reference proteome</keyword>
<dbReference type="EC" id="2.7.1.39" evidence="2"/>
<dbReference type="GO" id="GO:0004413">
    <property type="term" value="F:homoserine kinase activity"/>
    <property type="evidence" value="ECO:0007669"/>
    <property type="project" value="UniProtKB-EC"/>
</dbReference>
<keyword evidence="2" id="KW-0418">Kinase</keyword>
<proteinExistence type="predicted"/>
<dbReference type="Gene3D" id="3.30.200.20">
    <property type="entry name" value="Phosphorylase Kinase, domain 1"/>
    <property type="match status" value="1"/>
</dbReference>
<dbReference type="EMBL" id="JACCBU010000001">
    <property type="protein sequence ID" value="NYE68688.1"/>
    <property type="molecule type" value="Genomic_DNA"/>
</dbReference>
<dbReference type="SUPFAM" id="SSF56112">
    <property type="entry name" value="Protein kinase-like (PK-like)"/>
    <property type="match status" value="1"/>
</dbReference>
<protein>
    <submittedName>
        <fullName evidence="2">Homoserine kinase type II</fullName>
        <ecNumber evidence="2">2.7.1.39</ecNumber>
    </submittedName>
</protein>
<dbReference type="Proteomes" id="UP000569914">
    <property type="component" value="Unassembled WGS sequence"/>
</dbReference>
<reference evidence="2 3" key="1">
    <citation type="submission" date="2020-07" db="EMBL/GenBank/DDBJ databases">
        <title>Sequencing the genomes of 1000 actinobacteria strains.</title>
        <authorList>
            <person name="Klenk H.-P."/>
        </authorList>
    </citation>
    <scope>NUCLEOTIDE SEQUENCE [LARGE SCALE GENOMIC DNA]</scope>
    <source>
        <strain evidence="2 3">DSM 22083</strain>
    </source>
</reference>
<name>A0A7Y9I1U0_9ACTN</name>
<evidence type="ECO:0000313" key="2">
    <source>
        <dbReference type="EMBL" id="NYE68688.1"/>
    </source>
</evidence>
<sequence>MDLPQFVETHWAQAVRRIEVLTGGLNSETWTVTTATGRYVLKSVPAHDAGFIRGLELAASLDRRGVPTGAPIRTVAGSLFERTPDRSVALLRWVDGEPLSAADPRSGARMGSMLARVHEAGATEPDDLETWLRILPFGDDYLDYEPWIRPAVENTLEATRELHARSRMTWVGLHGDPSPSSFLVRGDDTGLIDWGATMFGPALYDLASAAMYLGCSIDEAGPEFVVRAVEHPGSASGSESLVAGYLAARPGMIDEVRLGFGTYLRVRLCVQAGYFAWRCANDIRTGINSAEENQQGLRHARESWGIQT</sequence>
<dbReference type="InterPro" id="IPR002575">
    <property type="entry name" value="Aminoglycoside_PTrfase"/>
</dbReference>
<feature type="domain" description="Aminoglycoside phosphotransferase" evidence="1">
    <location>
        <begin position="18"/>
        <end position="219"/>
    </location>
</feature>
<comment type="caution">
    <text evidence="2">The sequence shown here is derived from an EMBL/GenBank/DDBJ whole genome shotgun (WGS) entry which is preliminary data.</text>
</comment>
<dbReference type="Gene3D" id="3.90.1200.10">
    <property type="match status" value="1"/>
</dbReference>
<accession>A0A7Y9I1U0</accession>
<gene>
    <name evidence="2" type="ORF">BKA15_000017</name>
</gene>
<evidence type="ECO:0000259" key="1">
    <source>
        <dbReference type="Pfam" id="PF01636"/>
    </source>
</evidence>